<reference evidence="2" key="1">
    <citation type="submission" date="2016-01" db="EMBL/GenBank/DDBJ databases">
        <title>Isolation and Characterization of Enterobacteria phage CBB.</title>
        <authorList>
            <person name="Buttimer C.T.H."/>
            <person name="Hendrix H."/>
            <person name="Alexandre H."/>
            <person name="O'Mahony J."/>
            <person name="Lavigne R."/>
            <person name="Coffey A."/>
        </authorList>
    </citation>
    <scope>NUCLEOTIDE SEQUENCE [LARGE SCALE GENOMIC DNA]</scope>
</reference>
<protein>
    <submittedName>
        <fullName evidence="1">Uncharacterized protein</fullName>
    </submittedName>
</protein>
<evidence type="ECO:0000313" key="1">
    <source>
        <dbReference type="EMBL" id="AMM43756.1"/>
    </source>
</evidence>
<organism evidence="1 2">
    <name type="scientific">Pectobacterium phage vB_PcaM_CBB</name>
    <dbReference type="NCBI Taxonomy" id="2772511"/>
    <lineage>
        <taxon>Viruses</taxon>
        <taxon>Duplodnaviria</taxon>
        <taxon>Heunggongvirae</taxon>
        <taxon>Uroviricota</taxon>
        <taxon>Caudoviricetes</taxon>
        <taxon>Mimasvirus</taxon>
        <taxon>Mimasvirus CBB</taxon>
    </lineage>
</organism>
<name>A0A1L2CUS0_9CAUD</name>
<proteinExistence type="predicted"/>
<dbReference type="Proteomes" id="UP000223891">
    <property type="component" value="Segment"/>
</dbReference>
<accession>A0A1L2CUS0</accession>
<evidence type="ECO:0000313" key="2">
    <source>
        <dbReference type="Proteomes" id="UP000223891"/>
    </source>
</evidence>
<gene>
    <name evidence="1" type="ORF">CBB_191</name>
</gene>
<keyword evidence="2" id="KW-1185">Reference proteome</keyword>
<sequence>MQTIDKMFEYDFGIDYSDTRSSAQEIARQLRAVRENRSRERHNEVLIDVHQKEQSFWYSLIKEDIMNKVEK</sequence>
<dbReference type="EMBL" id="KU574722">
    <property type="protein sequence ID" value="AMM43756.1"/>
    <property type="molecule type" value="Genomic_DNA"/>
</dbReference>